<dbReference type="Proteomes" id="UP000030108">
    <property type="component" value="Unassembled WGS sequence"/>
</dbReference>
<comment type="caution">
    <text evidence="2">The sequence shown here is derived from an EMBL/GenBank/DDBJ whole genome shotgun (WGS) entry which is preliminary data.</text>
</comment>
<evidence type="ECO:0000313" key="3">
    <source>
        <dbReference type="Proteomes" id="UP000030108"/>
    </source>
</evidence>
<organism evidence="2 3">
    <name type="scientific">Rhizoctonia solani AG-3 Rhs1AP</name>
    <dbReference type="NCBI Taxonomy" id="1086054"/>
    <lineage>
        <taxon>Eukaryota</taxon>
        <taxon>Fungi</taxon>
        <taxon>Dikarya</taxon>
        <taxon>Basidiomycota</taxon>
        <taxon>Agaricomycotina</taxon>
        <taxon>Agaricomycetes</taxon>
        <taxon>Cantharellales</taxon>
        <taxon>Ceratobasidiaceae</taxon>
        <taxon>Rhizoctonia</taxon>
    </lineage>
</organism>
<dbReference type="EMBL" id="JATN01000319">
    <property type="protein sequence ID" value="EUC60392.1"/>
    <property type="molecule type" value="Genomic_DNA"/>
</dbReference>
<accession>X8J9I3</accession>
<feature type="region of interest" description="Disordered" evidence="1">
    <location>
        <begin position="1"/>
        <end position="55"/>
    </location>
</feature>
<name>X8J9I3_9AGAM</name>
<protein>
    <submittedName>
        <fullName evidence="2">Uncharacterized protein</fullName>
    </submittedName>
</protein>
<evidence type="ECO:0000256" key="1">
    <source>
        <dbReference type="SAM" id="MobiDB-lite"/>
    </source>
</evidence>
<feature type="compositionally biased region" description="Basic and acidic residues" evidence="1">
    <location>
        <begin position="1"/>
        <end position="18"/>
    </location>
</feature>
<proteinExistence type="predicted"/>
<feature type="compositionally biased region" description="Polar residues" evidence="1">
    <location>
        <begin position="20"/>
        <end position="29"/>
    </location>
</feature>
<dbReference type="AlphaFoldDB" id="X8J9I3"/>
<reference evidence="3" key="1">
    <citation type="journal article" date="2014" name="Genome Announc.">
        <title>Draft genome sequence of the plant-pathogenic soil fungus Rhizoctonia solani anastomosis group 3 strain Rhs1AP.</title>
        <authorList>
            <person name="Cubeta M.A."/>
            <person name="Thomas E."/>
            <person name="Dean R.A."/>
            <person name="Jabaji S."/>
            <person name="Neate S.M."/>
            <person name="Tavantzis S."/>
            <person name="Toda T."/>
            <person name="Vilgalys R."/>
            <person name="Bharathan N."/>
            <person name="Fedorova-Abrams N."/>
            <person name="Pakala S.B."/>
            <person name="Pakala S.M."/>
            <person name="Zafar N."/>
            <person name="Joardar V."/>
            <person name="Losada L."/>
            <person name="Nierman W.C."/>
        </authorList>
    </citation>
    <scope>NUCLEOTIDE SEQUENCE [LARGE SCALE GENOMIC DNA]</scope>
    <source>
        <strain evidence="3">AG-3</strain>
    </source>
</reference>
<feature type="compositionally biased region" description="Basic and acidic residues" evidence="1">
    <location>
        <begin position="33"/>
        <end position="48"/>
    </location>
</feature>
<feature type="non-terminal residue" evidence="2">
    <location>
        <position position="177"/>
    </location>
</feature>
<gene>
    <name evidence="2" type="ORF">RSOL_339770</name>
</gene>
<evidence type="ECO:0000313" key="2">
    <source>
        <dbReference type="EMBL" id="EUC60392.1"/>
    </source>
</evidence>
<sequence>MHMPIEEQKPGVKKEELKQPLSSTANHNTAKPGVKDIKQAMFKPEDLKPPTASKAKPSVLSFPIMSSTTSNPIIPTYRDPIPAVSEDIGHQTSAPTNEQVGCIIAQFQGMNIDGKPAYCESVKIIEEDETEEFEKYEDAHKHIVMSHMTVAHFHKPLPMRRSHMTPTYTLCYTSKVG</sequence>